<sequence>MDTYCLILTGEFTDPDPAAARTRLAAAFGMTSEAFEQKVWQRAPLIIRQGLDADTAARQRGQLGELGAQAETLPGGQPLIWLLRGERILGPLPASVLDRFGKPADRWCHDGDDSWQDLPSSIMPPPLPTAGEPPPLPARPQPPKGLLRRHGRWLAAAAVVVALAGIWLHLRTPAPPATPPVHYVPRPLQPMAAAAPSVHCPDAAGAAATGDEDRFLLAGGERQLTGRAQRQGDNYVAEAVVGHDDHCHPDAVQLYVFHDGVFVGTPLDPPVDPRHTRLDFSLDAQGQLDYTVQRCESPGTSCNPAEHYRVRLQPSDGGWALTYGGAPGAASVEIVSRTAPKYPADAVRQRHEGTVLLAFTIGPDGSPLDIRVAQSSGFAELDAAALQAARQWRFRALGPDGHATTASTRVPVRFHLDKPAL</sequence>
<dbReference type="SUPFAM" id="SSF74653">
    <property type="entry name" value="TolA/TonB C-terminal domain"/>
    <property type="match status" value="1"/>
</dbReference>
<dbReference type="GO" id="GO:0015031">
    <property type="term" value="P:protein transport"/>
    <property type="evidence" value="ECO:0007669"/>
    <property type="project" value="UniProtKB-KW"/>
</dbReference>
<evidence type="ECO:0000313" key="12">
    <source>
        <dbReference type="EMBL" id="AND69905.1"/>
    </source>
</evidence>
<evidence type="ECO:0000256" key="6">
    <source>
        <dbReference type="ARBA" id="ARBA00022692"/>
    </source>
</evidence>
<feature type="domain" description="TonB C-terminal" evidence="11">
    <location>
        <begin position="327"/>
        <end position="421"/>
    </location>
</feature>
<keyword evidence="3" id="KW-0813">Transport</keyword>
<keyword evidence="4" id="KW-1003">Cell membrane</keyword>
<reference evidence="12 13" key="1">
    <citation type="submission" date="2016-02" db="EMBL/GenBank/DDBJ databases">
        <title>Complete genome sequencing and analysis of ATSB10, Dyella thiooxydans isolated from rhizosphere soil of sunflower (Helianthus annuus L.).</title>
        <authorList>
            <person name="Lee Y."/>
            <person name="Hwangbo K."/>
            <person name="Chung H."/>
            <person name="Yoo J."/>
            <person name="Kim K.Y."/>
            <person name="Sa T.M."/>
            <person name="Um Y."/>
            <person name="Madhaiyan M."/>
        </authorList>
    </citation>
    <scope>NUCLEOTIDE SEQUENCE [LARGE SCALE GENOMIC DNA]</scope>
    <source>
        <strain evidence="12 13">ATSB10</strain>
    </source>
</reference>
<dbReference type="PANTHER" id="PTHR33446">
    <property type="entry name" value="PROTEIN TONB-RELATED"/>
    <property type="match status" value="1"/>
</dbReference>
<name>A0A161JD76_9GAMM</name>
<comment type="similarity">
    <text evidence="2">Belongs to the TonB family.</text>
</comment>
<evidence type="ECO:0000256" key="10">
    <source>
        <dbReference type="SAM" id="MobiDB-lite"/>
    </source>
</evidence>
<dbReference type="GO" id="GO:0055085">
    <property type="term" value="P:transmembrane transport"/>
    <property type="evidence" value="ECO:0007669"/>
    <property type="project" value="InterPro"/>
</dbReference>
<feature type="compositionally biased region" description="Pro residues" evidence="10">
    <location>
        <begin position="122"/>
        <end position="143"/>
    </location>
</feature>
<accession>A0A161JD76</accession>
<gene>
    <name evidence="12" type="ORF">ATSB10_24510</name>
</gene>
<keyword evidence="9" id="KW-0472">Membrane</keyword>
<keyword evidence="6" id="KW-0812">Transmembrane</keyword>
<organism evidence="12 13">
    <name type="scientific">Dyella thiooxydans</name>
    <dbReference type="NCBI Taxonomy" id="445710"/>
    <lineage>
        <taxon>Bacteria</taxon>
        <taxon>Pseudomonadati</taxon>
        <taxon>Pseudomonadota</taxon>
        <taxon>Gammaproteobacteria</taxon>
        <taxon>Lysobacterales</taxon>
        <taxon>Rhodanobacteraceae</taxon>
        <taxon>Dyella</taxon>
    </lineage>
</organism>
<dbReference type="InterPro" id="IPR037682">
    <property type="entry name" value="TonB_C"/>
</dbReference>
<dbReference type="GO" id="GO:0005886">
    <property type="term" value="C:plasma membrane"/>
    <property type="evidence" value="ECO:0007669"/>
    <property type="project" value="UniProtKB-SubCell"/>
</dbReference>
<evidence type="ECO:0000259" key="11">
    <source>
        <dbReference type="PROSITE" id="PS52015"/>
    </source>
</evidence>
<evidence type="ECO:0000256" key="1">
    <source>
        <dbReference type="ARBA" id="ARBA00004383"/>
    </source>
</evidence>
<dbReference type="Gene3D" id="3.30.1150.10">
    <property type="match status" value="1"/>
</dbReference>
<evidence type="ECO:0000256" key="2">
    <source>
        <dbReference type="ARBA" id="ARBA00006555"/>
    </source>
</evidence>
<dbReference type="InterPro" id="IPR051045">
    <property type="entry name" value="TonB-dependent_transducer"/>
</dbReference>
<keyword evidence="8" id="KW-1133">Transmembrane helix</keyword>
<dbReference type="PATRIC" id="fig|445710.3.peg.2445"/>
<evidence type="ECO:0000256" key="4">
    <source>
        <dbReference type="ARBA" id="ARBA00022475"/>
    </source>
</evidence>
<dbReference type="InterPro" id="IPR006260">
    <property type="entry name" value="TonB/TolA_C"/>
</dbReference>
<dbReference type="AlphaFoldDB" id="A0A161JD76"/>
<dbReference type="NCBIfam" id="TIGR01352">
    <property type="entry name" value="tonB_Cterm"/>
    <property type="match status" value="1"/>
</dbReference>
<protein>
    <recommendedName>
        <fullName evidence="11">TonB C-terminal domain-containing protein</fullName>
    </recommendedName>
</protein>
<dbReference type="RefSeq" id="WP_063673026.1">
    <property type="nucleotide sequence ID" value="NZ_CP014841.1"/>
</dbReference>
<dbReference type="KEGG" id="dtx:ATSB10_24510"/>
<evidence type="ECO:0000256" key="8">
    <source>
        <dbReference type="ARBA" id="ARBA00022989"/>
    </source>
</evidence>
<feature type="region of interest" description="Disordered" evidence="10">
    <location>
        <begin position="110"/>
        <end position="144"/>
    </location>
</feature>
<evidence type="ECO:0000256" key="5">
    <source>
        <dbReference type="ARBA" id="ARBA00022519"/>
    </source>
</evidence>
<evidence type="ECO:0000256" key="3">
    <source>
        <dbReference type="ARBA" id="ARBA00022448"/>
    </source>
</evidence>
<keyword evidence="5" id="KW-0997">Cell inner membrane</keyword>
<evidence type="ECO:0000256" key="7">
    <source>
        <dbReference type="ARBA" id="ARBA00022927"/>
    </source>
</evidence>
<keyword evidence="13" id="KW-1185">Reference proteome</keyword>
<dbReference type="STRING" id="445710.ATSB10_24510"/>
<comment type="subcellular location">
    <subcellularLocation>
        <location evidence="1">Cell inner membrane</location>
        <topology evidence="1">Single-pass membrane protein</topology>
        <orientation evidence="1">Periplasmic side</orientation>
    </subcellularLocation>
</comment>
<keyword evidence="7" id="KW-0653">Protein transport</keyword>
<dbReference type="EMBL" id="CP014841">
    <property type="protein sequence ID" value="AND69905.1"/>
    <property type="molecule type" value="Genomic_DNA"/>
</dbReference>
<dbReference type="PROSITE" id="PS52015">
    <property type="entry name" value="TONB_CTD"/>
    <property type="match status" value="1"/>
</dbReference>
<evidence type="ECO:0000313" key="13">
    <source>
        <dbReference type="Proteomes" id="UP000077255"/>
    </source>
</evidence>
<dbReference type="Pfam" id="PF03544">
    <property type="entry name" value="TonB_C"/>
    <property type="match status" value="1"/>
</dbReference>
<proteinExistence type="inferred from homology"/>
<evidence type="ECO:0000256" key="9">
    <source>
        <dbReference type="ARBA" id="ARBA00023136"/>
    </source>
</evidence>
<dbReference type="Proteomes" id="UP000077255">
    <property type="component" value="Chromosome"/>
</dbReference>